<feature type="region of interest" description="Disordered" evidence="13">
    <location>
        <begin position="253"/>
        <end position="278"/>
    </location>
</feature>
<dbReference type="InterPro" id="IPR050603">
    <property type="entry name" value="MYST_HAT"/>
</dbReference>
<protein>
    <recommendedName>
        <fullName evidence="3 12">Histone acetyltransferase</fullName>
        <ecNumber evidence="3 12">2.3.1.48</ecNumber>
    </recommendedName>
</protein>
<sequence>MSCVDCPASAHPLCLKFAPDKLAKIQQYDWQCPDCKCCVICGEKGDDKNLLLCDECDGGSHIYCLDPPLPKIPDGDWSCQECAALSKQICRRSGLRVSRISPRGKLTSRITDFMKPPSTPNLNDVISKPNFHAMEVDIFPLKVDDVDHHQLHKSDPETSCDSSKSIVELLSCTNNLQNDISRTRARTPNNKIASTNAVFIAEKTPINTPLRHQNTPVRRQPSTRRAAMAQSIHGLSTNKKSLTPVSVYPFTTNSTATPSYSTPSSQPLLSQSPTLNTSLTRETPKTLVRQTVKFIFSAKKLKSGSSIKAVSAEEAELFFTGKLDRSDADVSMCTPQTKDYALFHESKETSMAVELLARQSSQCTPGVSQHHLPEDQHANASRTIPRIPKIRIGDWEIVTWYAAPYPEEYNVLQILYLCEFCLKYMKSEFTLERHKIKCHLTHPPGDEIYRDGHISVFEVDGRKNKIYCQNLCLLAKMFLDHKTLYYDVEPFLFYVMTTNDERGCHFVGYFSKEKRSASNYNVSCILTLPIHQRRGYGNHLIDFSYLLSKKEEKCGSPEKPLSELGALSYRYYWRSTIVSAILSHSEPEVSIQALSLKTRMTVDDVIHTLHLLDMIVKNSHGSYAIRCNMPALCAYDEKMRSKGYPTIKVENLRWSPFMFKRTHSI</sequence>
<dbReference type="Pfam" id="PF17772">
    <property type="entry name" value="zf-MYST"/>
    <property type="match status" value="1"/>
</dbReference>
<dbReference type="Gene3D" id="3.30.40.10">
    <property type="entry name" value="Zinc/RING finger domain, C3HC4 (zinc finger)"/>
    <property type="match status" value="1"/>
</dbReference>
<dbReference type="InterPro" id="IPR040706">
    <property type="entry name" value="Zf-MYST"/>
</dbReference>
<evidence type="ECO:0000313" key="16">
    <source>
        <dbReference type="EMBL" id="KAH6586881.1"/>
    </source>
</evidence>
<organism evidence="16 17">
    <name type="scientific">Batrachochytrium salamandrivorans</name>
    <dbReference type="NCBI Taxonomy" id="1357716"/>
    <lineage>
        <taxon>Eukaryota</taxon>
        <taxon>Fungi</taxon>
        <taxon>Fungi incertae sedis</taxon>
        <taxon>Chytridiomycota</taxon>
        <taxon>Chytridiomycota incertae sedis</taxon>
        <taxon>Chytridiomycetes</taxon>
        <taxon>Rhizophydiales</taxon>
        <taxon>Rhizophydiales incertae sedis</taxon>
        <taxon>Batrachochytrium</taxon>
    </lineage>
</organism>
<evidence type="ECO:0000256" key="6">
    <source>
        <dbReference type="ARBA" id="ARBA00022771"/>
    </source>
</evidence>
<evidence type="ECO:0000256" key="1">
    <source>
        <dbReference type="ARBA" id="ARBA00004123"/>
    </source>
</evidence>
<evidence type="ECO:0000259" key="15">
    <source>
        <dbReference type="PROSITE" id="PS51726"/>
    </source>
</evidence>
<evidence type="ECO:0000256" key="11">
    <source>
        <dbReference type="PROSITE-ProRule" id="PRU00146"/>
    </source>
</evidence>
<keyword evidence="5" id="KW-0479">Metal-binding</keyword>
<feature type="domain" description="PHD-type" evidence="14">
    <location>
        <begin position="35"/>
        <end position="85"/>
    </location>
</feature>
<dbReference type="PANTHER" id="PTHR10615:SF161">
    <property type="entry name" value="HISTONE ACETYLTRANSFERASE KAT7"/>
    <property type="match status" value="1"/>
</dbReference>
<dbReference type="InterPro" id="IPR019787">
    <property type="entry name" value="Znf_PHD-finger"/>
</dbReference>
<comment type="caution">
    <text evidence="16">The sequence shown here is derived from an EMBL/GenBank/DDBJ whole genome shotgun (WGS) entry which is preliminary data.</text>
</comment>
<evidence type="ECO:0000256" key="7">
    <source>
        <dbReference type="ARBA" id="ARBA00022833"/>
    </source>
</evidence>
<evidence type="ECO:0000256" key="8">
    <source>
        <dbReference type="ARBA" id="ARBA00022853"/>
    </source>
</evidence>
<keyword evidence="10 12" id="KW-0539">Nucleus</keyword>
<dbReference type="InterPro" id="IPR013087">
    <property type="entry name" value="Znf_C2H2_type"/>
</dbReference>
<dbReference type="InterPro" id="IPR011011">
    <property type="entry name" value="Znf_FYVE_PHD"/>
</dbReference>
<keyword evidence="4" id="KW-0808">Transferase</keyword>
<dbReference type="PROSITE" id="PS51726">
    <property type="entry name" value="MYST_HAT"/>
    <property type="match status" value="1"/>
</dbReference>
<evidence type="ECO:0000259" key="14">
    <source>
        <dbReference type="PROSITE" id="PS50016"/>
    </source>
</evidence>
<comment type="catalytic activity">
    <reaction evidence="12">
        <text>L-lysyl-[protein] + acetyl-CoA = N(6)-acetyl-L-lysyl-[protein] + CoA + H(+)</text>
        <dbReference type="Rhea" id="RHEA:45948"/>
        <dbReference type="Rhea" id="RHEA-COMP:9752"/>
        <dbReference type="Rhea" id="RHEA-COMP:10731"/>
        <dbReference type="ChEBI" id="CHEBI:15378"/>
        <dbReference type="ChEBI" id="CHEBI:29969"/>
        <dbReference type="ChEBI" id="CHEBI:57287"/>
        <dbReference type="ChEBI" id="CHEBI:57288"/>
        <dbReference type="ChEBI" id="CHEBI:61930"/>
        <dbReference type="EC" id="2.3.1.48"/>
    </reaction>
</comment>
<evidence type="ECO:0000256" key="3">
    <source>
        <dbReference type="ARBA" id="ARBA00013184"/>
    </source>
</evidence>
<name>A0ABQ8EUM6_9FUNG</name>
<dbReference type="PROSITE" id="PS50016">
    <property type="entry name" value="ZF_PHD_2"/>
    <property type="match status" value="1"/>
</dbReference>
<keyword evidence="9" id="KW-0007">Acetylation</keyword>
<dbReference type="SUPFAM" id="SSF57903">
    <property type="entry name" value="FYVE/PHD zinc finger"/>
    <property type="match status" value="1"/>
</dbReference>
<dbReference type="InterPro" id="IPR036388">
    <property type="entry name" value="WH-like_DNA-bd_sf"/>
</dbReference>
<dbReference type="SMART" id="SM00249">
    <property type="entry name" value="PHD"/>
    <property type="match status" value="2"/>
</dbReference>
<gene>
    <name evidence="16" type="ORF">BASA50_000245</name>
</gene>
<dbReference type="EC" id="2.3.1.48" evidence="3 12"/>
<dbReference type="Pfam" id="PF00628">
    <property type="entry name" value="PHD"/>
    <property type="match status" value="1"/>
</dbReference>
<feature type="domain" description="MYST-type HAT" evidence="15">
    <location>
        <begin position="382"/>
        <end position="656"/>
    </location>
</feature>
<proteinExistence type="inferred from homology"/>
<evidence type="ECO:0000256" key="5">
    <source>
        <dbReference type="ARBA" id="ARBA00022723"/>
    </source>
</evidence>
<dbReference type="SUPFAM" id="SSF55729">
    <property type="entry name" value="Acyl-CoA N-acyltransferases (Nat)"/>
    <property type="match status" value="1"/>
</dbReference>
<reference evidence="16 17" key="1">
    <citation type="submission" date="2021-02" db="EMBL/GenBank/DDBJ databases">
        <title>Variation within the Batrachochytrium salamandrivorans European outbreak.</title>
        <authorList>
            <person name="Kelly M."/>
            <person name="Pasmans F."/>
            <person name="Shea T.P."/>
            <person name="Munoz J.F."/>
            <person name="Carranza S."/>
            <person name="Cuomo C.A."/>
            <person name="Martel A."/>
        </authorList>
    </citation>
    <scope>NUCLEOTIDE SEQUENCE [LARGE SCALE GENOMIC DNA]</scope>
    <source>
        <strain evidence="16 17">AMFP18/2</strain>
    </source>
</reference>
<keyword evidence="17" id="KW-1185">Reference proteome</keyword>
<dbReference type="InterPro" id="IPR016181">
    <property type="entry name" value="Acyl_CoA_acyltransferase"/>
</dbReference>
<dbReference type="Proteomes" id="UP001648503">
    <property type="component" value="Unassembled WGS sequence"/>
</dbReference>
<dbReference type="InterPro" id="IPR002717">
    <property type="entry name" value="HAT_MYST-type"/>
</dbReference>
<accession>A0ABQ8EUM6</accession>
<feature type="compositionally biased region" description="Low complexity" evidence="13">
    <location>
        <begin position="253"/>
        <end position="276"/>
    </location>
</feature>
<evidence type="ECO:0000256" key="2">
    <source>
        <dbReference type="ARBA" id="ARBA00010107"/>
    </source>
</evidence>
<evidence type="ECO:0000256" key="4">
    <source>
        <dbReference type="ARBA" id="ARBA00022679"/>
    </source>
</evidence>
<evidence type="ECO:0000256" key="13">
    <source>
        <dbReference type="SAM" id="MobiDB-lite"/>
    </source>
</evidence>
<dbReference type="PANTHER" id="PTHR10615">
    <property type="entry name" value="HISTONE ACETYLTRANSFERASE"/>
    <property type="match status" value="1"/>
</dbReference>
<dbReference type="InterPro" id="IPR013083">
    <property type="entry name" value="Znf_RING/FYVE/PHD"/>
</dbReference>
<dbReference type="Gene3D" id="1.10.10.10">
    <property type="entry name" value="Winged helix-like DNA-binding domain superfamily/Winged helix DNA-binding domain"/>
    <property type="match status" value="1"/>
</dbReference>
<comment type="similarity">
    <text evidence="2 12">Belongs to the MYST (SAS/MOZ) family.</text>
</comment>
<dbReference type="Pfam" id="PF01853">
    <property type="entry name" value="MOZ_SAS"/>
    <property type="match status" value="1"/>
</dbReference>
<keyword evidence="8" id="KW-0156">Chromatin regulator</keyword>
<comment type="subcellular location">
    <subcellularLocation>
        <location evidence="1 12">Nucleus</location>
    </subcellularLocation>
</comment>
<evidence type="ECO:0000256" key="10">
    <source>
        <dbReference type="ARBA" id="ARBA00023242"/>
    </source>
</evidence>
<keyword evidence="7" id="KW-0862">Zinc</keyword>
<keyword evidence="6 11" id="KW-0863">Zinc-finger</keyword>
<dbReference type="Gene3D" id="3.30.60.60">
    <property type="entry name" value="N-acetyl transferase-like"/>
    <property type="match status" value="1"/>
</dbReference>
<evidence type="ECO:0000256" key="12">
    <source>
        <dbReference type="RuleBase" id="RU361211"/>
    </source>
</evidence>
<dbReference type="InterPro" id="IPR001965">
    <property type="entry name" value="Znf_PHD"/>
</dbReference>
<dbReference type="PROSITE" id="PS00028">
    <property type="entry name" value="ZINC_FINGER_C2H2_1"/>
    <property type="match status" value="1"/>
</dbReference>
<feature type="region of interest" description="Disordered" evidence="13">
    <location>
        <begin position="209"/>
        <end position="235"/>
    </location>
</feature>
<evidence type="ECO:0000256" key="9">
    <source>
        <dbReference type="ARBA" id="ARBA00022990"/>
    </source>
</evidence>
<dbReference type="EMBL" id="JAFCIX010000570">
    <property type="protein sequence ID" value="KAH6586881.1"/>
    <property type="molecule type" value="Genomic_DNA"/>
</dbReference>
<evidence type="ECO:0000313" key="17">
    <source>
        <dbReference type="Proteomes" id="UP001648503"/>
    </source>
</evidence>
<dbReference type="Gene3D" id="3.40.630.30">
    <property type="match status" value="1"/>
</dbReference>